<comment type="caution">
    <text evidence="2">The sequence shown here is derived from an EMBL/GenBank/DDBJ whole genome shotgun (WGS) entry which is preliminary data.</text>
</comment>
<feature type="compositionally biased region" description="Basic and acidic residues" evidence="1">
    <location>
        <begin position="708"/>
        <end position="718"/>
    </location>
</feature>
<dbReference type="RefSeq" id="WP_321551886.1">
    <property type="nucleotide sequence ID" value="NZ_JAXIVS010000029.1"/>
</dbReference>
<protein>
    <submittedName>
        <fullName evidence="2">Tenascin-X</fullName>
    </submittedName>
</protein>
<dbReference type="InterPro" id="IPR013783">
    <property type="entry name" value="Ig-like_fold"/>
</dbReference>
<organism evidence="2 3">
    <name type="scientific">Hyalangium rubrum</name>
    <dbReference type="NCBI Taxonomy" id="3103134"/>
    <lineage>
        <taxon>Bacteria</taxon>
        <taxon>Pseudomonadati</taxon>
        <taxon>Myxococcota</taxon>
        <taxon>Myxococcia</taxon>
        <taxon>Myxococcales</taxon>
        <taxon>Cystobacterineae</taxon>
        <taxon>Archangiaceae</taxon>
        <taxon>Hyalangium</taxon>
    </lineage>
</organism>
<name>A0ABU5HJU3_9BACT</name>
<sequence length="718" mass="76385">MWLLLLTGLMGVLGAACREERPPLVGVEGRLRLSQASVVFPRTYVGVSREETVRVSNGGRAPLEVSWTQVAAPFTVQGLPERVASSEVEVRVRFSPTEPGPYSATLTGTSSGGGTVALTLTGEGLAIPECPTPSACHGISFNVNAGRCVEQRLPDGTACDPGNECLLESTCVLGVCKGRERTCDDGNACTTDVCNPLDGCQTVPAPPCPGDGKCQQGVCDPLTGCGLAMAPDGTFCGERRGCDVADVCVEGTCVVRDLPDGFTCAPSTPCQREGRCQGPVCQRPSPTVLAPNWTRDTREELRELHDMMVWPDGSVTLSGFFEAPVLNATGETPVQSNQTGRRCMLWNERLLCMDMPRQGEVSLLEKTTGSPRWTFVLAQARPDMAAEATTIFMARLAVMAPDRLAALFEAYPAGSENSTLCRVYFLVVLNAKGALVSATKFTDPLLSQCNHPHPFGLVSDTRGNLYVAFSPTVNSGAPLMPGSPTLVLAYSPDGVELWRRTLPMAGGEFGAVNGLLLPERGTTALRMADGAEVGTLPVLGRAVATRERVVPSPEGTSLNPEGWGVVSPELRGYALPGLTPAWTYRLGEGESFVTKELRLADTKPRPGELPETLVVSFVAQGISPTLLGVRARDGSEAFRCELAYTPRTVPQLFELGPESLVMMDGAETCGECDPPFAYSSPRFQRFPLTGLQPSKASWPGTFGGPGHSHHETPVRAAP</sequence>
<dbReference type="Proteomes" id="UP001291309">
    <property type="component" value="Unassembled WGS sequence"/>
</dbReference>
<reference evidence="2 3" key="1">
    <citation type="submission" date="2023-12" db="EMBL/GenBank/DDBJ databases">
        <title>the genome sequence of Hyalangium sp. s54d21.</title>
        <authorList>
            <person name="Zhang X."/>
        </authorList>
    </citation>
    <scope>NUCLEOTIDE SEQUENCE [LARGE SCALE GENOMIC DNA]</scope>
    <source>
        <strain evidence="3">s54d21</strain>
    </source>
</reference>
<evidence type="ECO:0000256" key="1">
    <source>
        <dbReference type="SAM" id="MobiDB-lite"/>
    </source>
</evidence>
<accession>A0ABU5HJU3</accession>
<evidence type="ECO:0000313" key="3">
    <source>
        <dbReference type="Proteomes" id="UP001291309"/>
    </source>
</evidence>
<feature type="region of interest" description="Disordered" evidence="1">
    <location>
        <begin position="694"/>
        <end position="718"/>
    </location>
</feature>
<proteinExistence type="predicted"/>
<keyword evidence="3" id="KW-1185">Reference proteome</keyword>
<dbReference type="EMBL" id="JAXIVS010000029">
    <property type="protein sequence ID" value="MDY7233174.1"/>
    <property type="molecule type" value="Genomic_DNA"/>
</dbReference>
<evidence type="ECO:0000313" key="2">
    <source>
        <dbReference type="EMBL" id="MDY7233174.1"/>
    </source>
</evidence>
<dbReference type="Gene3D" id="2.60.40.10">
    <property type="entry name" value="Immunoglobulins"/>
    <property type="match status" value="1"/>
</dbReference>
<gene>
    <name evidence="2" type="ORF">SYV04_42700</name>
</gene>